<dbReference type="Proteomes" id="UP000321189">
    <property type="component" value="Unassembled WGS sequence"/>
</dbReference>
<sequence>MIKPTLFVKTDMLYEQKTTYAGGATVCTTNTERFGKKRASKRINAKASA</sequence>
<comment type="caution">
    <text evidence="1">The sequence shown here is derived from an EMBL/GenBank/DDBJ whole genome shotgun (WGS) entry which is preliminary data.</text>
</comment>
<dbReference type="EMBL" id="BJUT01000028">
    <property type="protein sequence ID" value="GEK77158.1"/>
    <property type="molecule type" value="Genomic_DNA"/>
</dbReference>
<evidence type="ECO:0000313" key="2">
    <source>
        <dbReference type="Proteomes" id="UP000321189"/>
    </source>
</evidence>
<evidence type="ECO:0000313" key="1">
    <source>
        <dbReference type="EMBL" id="GEK77158.1"/>
    </source>
</evidence>
<gene>
    <name evidence="1" type="ORF">PAT01_24620</name>
</gene>
<reference evidence="1 2" key="1">
    <citation type="submission" date="2019-07" db="EMBL/GenBank/DDBJ databases">
        <title>Whole genome shotgun sequence of Pseudoalteromonas atlantica NBRC 103033.</title>
        <authorList>
            <person name="Hosoyama A."/>
            <person name="Uohara A."/>
            <person name="Ohji S."/>
            <person name="Ichikawa N."/>
        </authorList>
    </citation>
    <scope>NUCLEOTIDE SEQUENCE [LARGE SCALE GENOMIC DNA]</scope>
    <source>
        <strain evidence="1 2">NBRC 103033</strain>
    </source>
</reference>
<accession>A0ABQ0UH66</accession>
<proteinExistence type="predicted"/>
<name>A0ABQ0UH66_PSEAF</name>
<keyword evidence="2" id="KW-1185">Reference proteome</keyword>
<organism evidence="1 2">
    <name type="scientific">Pseudoalteromonas atlantica</name>
    <name type="common">Alteromonas atlantica</name>
    <dbReference type="NCBI Taxonomy" id="288"/>
    <lineage>
        <taxon>Bacteria</taxon>
        <taxon>Pseudomonadati</taxon>
        <taxon>Pseudomonadota</taxon>
        <taxon>Gammaproteobacteria</taxon>
        <taxon>Alteromonadales</taxon>
        <taxon>Pseudoalteromonadaceae</taxon>
        <taxon>Pseudoalteromonas</taxon>
    </lineage>
</organism>
<protein>
    <submittedName>
        <fullName evidence="1">Uncharacterized protein</fullName>
    </submittedName>
</protein>